<dbReference type="GO" id="GO:0005829">
    <property type="term" value="C:cytosol"/>
    <property type="evidence" value="ECO:0007669"/>
    <property type="project" value="TreeGrafter"/>
</dbReference>
<name>A0A2J7PXV5_9NEOP</name>
<reference evidence="18 19" key="1">
    <citation type="submission" date="2017-12" db="EMBL/GenBank/DDBJ databases">
        <title>Hemimetabolous genomes reveal molecular basis of termite eusociality.</title>
        <authorList>
            <person name="Harrison M.C."/>
            <person name="Jongepier E."/>
            <person name="Robertson H.M."/>
            <person name="Arning N."/>
            <person name="Bitard-Feildel T."/>
            <person name="Chao H."/>
            <person name="Childers C.P."/>
            <person name="Dinh H."/>
            <person name="Doddapaneni H."/>
            <person name="Dugan S."/>
            <person name="Gowin J."/>
            <person name="Greiner C."/>
            <person name="Han Y."/>
            <person name="Hu H."/>
            <person name="Hughes D.S.T."/>
            <person name="Huylmans A.-K."/>
            <person name="Kemena C."/>
            <person name="Kremer L.P.M."/>
            <person name="Lee S.L."/>
            <person name="Lopez-Ezquerra A."/>
            <person name="Mallet L."/>
            <person name="Monroy-Kuhn J.M."/>
            <person name="Moser A."/>
            <person name="Murali S.C."/>
            <person name="Muzny D.M."/>
            <person name="Otani S."/>
            <person name="Piulachs M.-D."/>
            <person name="Poelchau M."/>
            <person name="Qu J."/>
            <person name="Schaub F."/>
            <person name="Wada-Katsumata A."/>
            <person name="Worley K.C."/>
            <person name="Xie Q."/>
            <person name="Ylla G."/>
            <person name="Poulsen M."/>
            <person name="Gibbs R.A."/>
            <person name="Schal C."/>
            <person name="Richards S."/>
            <person name="Belles X."/>
            <person name="Korb J."/>
            <person name="Bornberg-Bauer E."/>
        </authorList>
    </citation>
    <scope>NUCLEOTIDE SEQUENCE [LARGE SCALE GENOMIC DNA]</scope>
    <source>
        <tissue evidence="18">Whole body</tissue>
    </source>
</reference>
<comment type="similarity">
    <text evidence="3 13">Belongs to the phosphohexose mutase family.</text>
</comment>
<keyword evidence="9" id="KW-0413">Isomerase</keyword>
<feature type="domain" description="Alpha-D-phosphohexomutase alpha/beta/alpha" evidence="17">
    <location>
        <begin position="329"/>
        <end position="420"/>
    </location>
</feature>
<evidence type="ECO:0000256" key="13">
    <source>
        <dbReference type="RuleBase" id="RU004326"/>
    </source>
</evidence>
<dbReference type="InterPro" id="IPR005845">
    <property type="entry name" value="A-D-PHexomutase_a/b/a-II"/>
</dbReference>
<evidence type="ECO:0000256" key="3">
    <source>
        <dbReference type="ARBA" id="ARBA00010231"/>
    </source>
</evidence>
<evidence type="ECO:0000256" key="6">
    <source>
        <dbReference type="ARBA" id="ARBA00022553"/>
    </source>
</evidence>
<dbReference type="AlphaFoldDB" id="A0A2J7PXV5"/>
<dbReference type="GO" id="GO:0004614">
    <property type="term" value="F:phosphoglucomutase activity"/>
    <property type="evidence" value="ECO:0007669"/>
    <property type="project" value="UniProtKB-EC"/>
</dbReference>
<dbReference type="PANTHER" id="PTHR22573">
    <property type="entry name" value="PHOSPHOHEXOMUTASE FAMILY MEMBER"/>
    <property type="match status" value="1"/>
</dbReference>
<evidence type="ECO:0000259" key="17">
    <source>
        <dbReference type="Pfam" id="PF02880"/>
    </source>
</evidence>
<evidence type="ECO:0000256" key="9">
    <source>
        <dbReference type="ARBA" id="ARBA00023235"/>
    </source>
</evidence>
<dbReference type="GO" id="GO:0000287">
    <property type="term" value="F:magnesium ion binding"/>
    <property type="evidence" value="ECO:0007669"/>
    <property type="project" value="InterPro"/>
</dbReference>
<dbReference type="PROSITE" id="PS00710">
    <property type="entry name" value="PGM_PMM"/>
    <property type="match status" value="1"/>
</dbReference>
<dbReference type="GO" id="GO:0006006">
    <property type="term" value="P:glucose metabolic process"/>
    <property type="evidence" value="ECO:0007669"/>
    <property type="project" value="UniProtKB-KW"/>
</dbReference>
<dbReference type="Pfam" id="PF02878">
    <property type="entry name" value="PGM_PMM_I"/>
    <property type="match status" value="1"/>
</dbReference>
<comment type="catalytic activity">
    <reaction evidence="11">
        <text>alpha-D-glucose 1,6-bisphosphate + L-seryl-[protein] = O-phospho-L-seryl-[protein] + alpha-D-glucose 6-phosphate</text>
        <dbReference type="Rhea" id="RHEA:68752"/>
        <dbReference type="Rhea" id="RHEA-COMP:9863"/>
        <dbReference type="Rhea" id="RHEA-COMP:11604"/>
        <dbReference type="ChEBI" id="CHEBI:29999"/>
        <dbReference type="ChEBI" id="CHEBI:58225"/>
        <dbReference type="ChEBI" id="CHEBI:58392"/>
        <dbReference type="ChEBI" id="CHEBI:83421"/>
    </reaction>
</comment>
<feature type="region of interest" description="Disordered" evidence="14">
    <location>
        <begin position="1"/>
        <end position="20"/>
    </location>
</feature>
<dbReference type="FunCoup" id="A0A2J7PXV5">
    <property type="interactions" value="536"/>
</dbReference>
<comment type="caution">
    <text evidence="18">The sequence shown here is derived from an EMBL/GenBank/DDBJ whole genome shotgun (WGS) entry which is preliminary data.</text>
</comment>
<proteinExistence type="inferred from homology"/>
<dbReference type="Gene3D" id="3.40.120.10">
    <property type="entry name" value="Alpha-D-Glucose-1,6-Bisphosphate, subunit A, domain 3"/>
    <property type="match status" value="3"/>
</dbReference>
<evidence type="ECO:0000256" key="12">
    <source>
        <dbReference type="ARBA" id="ARBA00049409"/>
    </source>
</evidence>
<comment type="catalytic activity">
    <reaction evidence="1">
        <text>alpha-D-glucose 1-phosphate = alpha-D-glucose 6-phosphate</text>
        <dbReference type="Rhea" id="RHEA:23536"/>
        <dbReference type="ChEBI" id="CHEBI:58225"/>
        <dbReference type="ChEBI" id="CHEBI:58601"/>
        <dbReference type="EC" id="5.4.2.2"/>
    </reaction>
</comment>
<dbReference type="InterPro" id="IPR036900">
    <property type="entry name" value="A-D-PHexomutase_C_sf"/>
</dbReference>
<dbReference type="EMBL" id="NEVH01020852">
    <property type="protein sequence ID" value="PNF21144.1"/>
    <property type="molecule type" value="Genomic_DNA"/>
</dbReference>
<evidence type="ECO:0000256" key="10">
    <source>
        <dbReference type="ARBA" id="ARBA00023277"/>
    </source>
</evidence>
<keyword evidence="8 13" id="KW-0460">Magnesium</keyword>
<evidence type="ECO:0000256" key="7">
    <source>
        <dbReference type="ARBA" id="ARBA00022723"/>
    </source>
</evidence>
<evidence type="ECO:0000256" key="11">
    <source>
        <dbReference type="ARBA" id="ARBA00049318"/>
    </source>
</evidence>
<evidence type="ECO:0000313" key="18">
    <source>
        <dbReference type="EMBL" id="PNF21144.1"/>
    </source>
</evidence>
<evidence type="ECO:0000256" key="4">
    <source>
        <dbReference type="ARBA" id="ARBA00012728"/>
    </source>
</evidence>
<dbReference type="OrthoDB" id="2291at2759"/>
<evidence type="ECO:0000256" key="5">
    <source>
        <dbReference type="ARBA" id="ARBA00022526"/>
    </source>
</evidence>
<dbReference type="Pfam" id="PF02879">
    <property type="entry name" value="PGM_PMM_II"/>
    <property type="match status" value="1"/>
</dbReference>
<dbReference type="InterPro" id="IPR005841">
    <property type="entry name" value="Alpha-D-phosphohexomutase_SF"/>
</dbReference>
<keyword evidence="5" id="KW-0313">Glucose metabolism</keyword>
<dbReference type="InterPro" id="IPR016055">
    <property type="entry name" value="A-D-PHexomutase_a/b/a-I/II/III"/>
</dbReference>
<dbReference type="Gene3D" id="3.30.310.50">
    <property type="entry name" value="Alpha-D-phosphohexomutase, C-terminal domain"/>
    <property type="match status" value="1"/>
</dbReference>
<dbReference type="FunFam" id="3.30.310.50:FF:000002">
    <property type="entry name" value="Phosphoglucomutase 5"/>
    <property type="match status" value="1"/>
</dbReference>
<dbReference type="InterPro" id="IPR045244">
    <property type="entry name" value="PGM"/>
</dbReference>
<evidence type="ECO:0000313" key="19">
    <source>
        <dbReference type="Proteomes" id="UP000235965"/>
    </source>
</evidence>
<comment type="catalytic activity">
    <reaction evidence="12">
        <text>O-phospho-L-seryl-[protein] + alpha-D-glucose 1-phosphate = alpha-D-glucose 1,6-bisphosphate + L-seryl-[protein]</text>
        <dbReference type="Rhea" id="RHEA:68748"/>
        <dbReference type="Rhea" id="RHEA-COMP:9863"/>
        <dbReference type="Rhea" id="RHEA-COMP:11604"/>
        <dbReference type="ChEBI" id="CHEBI:29999"/>
        <dbReference type="ChEBI" id="CHEBI:58392"/>
        <dbReference type="ChEBI" id="CHEBI:58601"/>
        <dbReference type="ChEBI" id="CHEBI:83421"/>
    </reaction>
</comment>
<dbReference type="Pfam" id="PF24947">
    <property type="entry name" value="PGM1_C_vert_fung"/>
    <property type="match status" value="1"/>
</dbReference>
<gene>
    <name evidence="18" type="ORF">B7P43_G05117</name>
</gene>
<dbReference type="InParanoid" id="A0A2J7PXV5"/>
<dbReference type="InterPro" id="IPR005844">
    <property type="entry name" value="A-D-PHexomutase_a/b/a-I"/>
</dbReference>
<evidence type="ECO:0000256" key="8">
    <source>
        <dbReference type="ARBA" id="ARBA00022842"/>
    </source>
</evidence>
<evidence type="ECO:0000259" key="16">
    <source>
        <dbReference type="Pfam" id="PF02879"/>
    </source>
</evidence>
<dbReference type="InterPro" id="IPR016066">
    <property type="entry name" value="A-D-PHexomutase_CS"/>
</dbReference>
<feature type="domain" description="Alpha-D-phosphohexomutase alpha/beta/alpha" evidence="15">
    <location>
        <begin position="16"/>
        <end position="154"/>
    </location>
</feature>
<sequence length="562" mass="61574">MEFRSSTVHTKPFDDQKPGTSGLRKKVKVFQQKNYTENFVQAILNSLGDELKGSVLVLGGDGRYYVKDAAKLIVKMCAANGVKKVIVGQHGIVSTPAVSNLIRKRNTTGGIILTASHNPGGPDQDFGIKFNTKNGGPAPDSVTTEIFNITVRLDSYNIVPDLDCDIDTLGVNTYTVDGKEFVVEVIDSVADYVSLMKDIFDFSSLRDLLKGTESRDPFRVLINSLNGVTGPYVREIFVNELGAGESSIVNTKPLEDFGGLHPDPNLTYAAELVSALKEGVHDFGAAFDGDGDRNMILGKNAFFVTPSDSLAVLGSHLRHIPYFRIEGVKGFARSMPTAGAIDRVANAVGVDFYEVPTGWKYFGSLMDASRLSLCGEESFGTGSDHIREKDGIWAALAWLQIIACEKKSVEELLISHWKRFGRNFFTRYDYENCNADDCARMMHKLEQTVTSPAYVGTQLSHKNKSYVVKLADNFHYEDPVDGSIAARQGIRLLFEDGSRIIVRLSGTGSSGATVRIYIDSYEKDENLLLGDAQVVLSPLINIALDVTEIKIHTGREAPTVIT</sequence>
<dbReference type="SUPFAM" id="SSF53738">
    <property type="entry name" value="Phosphoglucomutase, first 3 domains"/>
    <property type="match status" value="3"/>
</dbReference>
<evidence type="ECO:0000256" key="2">
    <source>
        <dbReference type="ARBA" id="ARBA00001946"/>
    </source>
</evidence>
<dbReference type="CDD" id="cd03085">
    <property type="entry name" value="PGM1"/>
    <property type="match status" value="1"/>
</dbReference>
<dbReference type="NCBIfam" id="NF005737">
    <property type="entry name" value="PRK07564.1-1"/>
    <property type="match status" value="1"/>
</dbReference>
<dbReference type="FunFam" id="3.40.120.10:FF:000004">
    <property type="entry name" value="Phosphoglucomutase 5"/>
    <property type="match status" value="1"/>
</dbReference>
<dbReference type="SUPFAM" id="SSF55957">
    <property type="entry name" value="Phosphoglucomutase, C-terminal domain"/>
    <property type="match status" value="1"/>
</dbReference>
<dbReference type="InterPro" id="IPR005846">
    <property type="entry name" value="A-D-PHexomutase_a/b/a-III"/>
</dbReference>
<dbReference type="STRING" id="105785.A0A2J7PXV5"/>
<evidence type="ECO:0000259" key="15">
    <source>
        <dbReference type="Pfam" id="PF02878"/>
    </source>
</evidence>
<dbReference type="Pfam" id="PF02880">
    <property type="entry name" value="PGM_PMM_III"/>
    <property type="match status" value="1"/>
</dbReference>
<organism evidence="18 19">
    <name type="scientific">Cryptotermes secundus</name>
    <dbReference type="NCBI Taxonomy" id="105785"/>
    <lineage>
        <taxon>Eukaryota</taxon>
        <taxon>Metazoa</taxon>
        <taxon>Ecdysozoa</taxon>
        <taxon>Arthropoda</taxon>
        <taxon>Hexapoda</taxon>
        <taxon>Insecta</taxon>
        <taxon>Pterygota</taxon>
        <taxon>Neoptera</taxon>
        <taxon>Polyneoptera</taxon>
        <taxon>Dictyoptera</taxon>
        <taxon>Blattodea</taxon>
        <taxon>Blattoidea</taxon>
        <taxon>Termitoidae</taxon>
        <taxon>Kalotermitidae</taxon>
        <taxon>Cryptotermitinae</taxon>
        <taxon>Cryptotermes</taxon>
    </lineage>
</organism>
<dbReference type="PANTHER" id="PTHR22573:SF2">
    <property type="entry name" value="PHOSPHOGLUCOMUTASE"/>
    <property type="match status" value="1"/>
</dbReference>
<accession>A0A2J7PXV5</accession>
<keyword evidence="6" id="KW-0597">Phosphoprotein</keyword>
<dbReference type="PRINTS" id="PR00509">
    <property type="entry name" value="PGMPMM"/>
</dbReference>
<dbReference type="FunFam" id="3.40.120.10:FF:000005">
    <property type="entry name" value="Phosphoglucomutase 5"/>
    <property type="match status" value="1"/>
</dbReference>
<dbReference type="EC" id="5.4.2.2" evidence="4"/>
<keyword evidence="19" id="KW-1185">Reference proteome</keyword>
<dbReference type="FunFam" id="3.40.120.10:FF:000006">
    <property type="entry name" value="Phosphoglucomutase PgmA"/>
    <property type="match status" value="1"/>
</dbReference>
<keyword evidence="10" id="KW-0119">Carbohydrate metabolism</keyword>
<protein>
    <recommendedName>
        <fullName evidence="4">phosphoglucomutase (alpha-D-glucose-1,6-bisphosphate-dependent)</fullName>
        <ecNumber evidence="4">5.4.2.2</ecNumber>
    </recommendedName>
</protein>
<comment type="cofactor">
    <cofactor evidence="2">
        <name>Mg(2+)</name>
        <dbReference type="ChEBI" id="CHEBI:18420"/>
    </cofactor>
</comment>
<evidence type="ECO:0000256" key="14">
    <source>
        <dbReference type="SAM" id="MobiDB-lite"/>
    </source>
</evidence>
<keyword evidence="7 13" id="KW-0479">Metal-binding</keyword>
<dbReference type="Proteomes" id="UP000235965">
    <property type="component" value="Unassembled WGS sequence"/>
</dbReference>
<evidence type="ECO:0000256" key="1">
    <source>
        <dbReference type="ARBA" id="ARBA00000443"/>
    </source>
</evidence>
<feature type="domain" description="Alpha-D-phosphohexomutase alpha/beta/alpha" evidence="16">
    <location>
        <begin position="211"/>
        <end position="297"/>
    </location>
</feature>